<name>M5FS54_DACPD</name>
<protein>
    <submittedName>
        <fullName evidence="2">Uncharacterized protein</fullName>
    </submittedName>
</protein>
<dbReference type="EMBL" id="JH795872">
    <property type="protein sequence ID" value="EJT98623.1"/>
    <property type="molecule type" value="Genomic_DNA"/>
</dbReference>
<keyword evidence="1" id="KW-0472">Membrane</keyword>
<feature type="transmembrane region" description="Helical" evidence="1">
    <location>
        <begin position="174"/>
        <end position="192"/>
    </location>
</feature>
<dbReference type="RefSeq" id="XP_040625521.1">
    <property type="nucleotide sequence ID" value="XM_040773603.1"/>
</dbReference>
<feature type="transmembrane region" description="Helical" evidence="1">
    <location>
        <begin position="92"/>
        <end position="112"/>
    </location>
</feature>
<evidence type="ECO:0000313" key="2">
    <source>
        <dbReference type="EMBL" id="EJT98623.1"/>
    </source>
</evidence>
<proteinExistence type="predicted"/>
<gene>
    <name evidence="2" type="ORF">DACRYDRAFT_24232</name>
</gene>
<feature type="transmembrane region" description="Helical" evidence="1">
    <location>
        <begin position="53"/>
        <end position="72"/>
    </location>
</feature>
<dbReference type="HOGENOM" id="CLU_1384123_0_0_1"/>
<keyword evidence="1" id="KW-0812">Transmembrane</keyword>
<dbReference type="Proteomes" id="UP000030653">
    <property type="component" value="Unassembled WGS sequence"/>
</dbReference>
<organism evidence="2 3">
    <name type="scientific">Dacryopinax primogenitus (strain DJM 731)</name>
    <name type="common">Brown rot fungus</name>
    <dbReference type="NCBI Taxonomy" id="1858805"/>
    <lineage>
        <taxon>Eukaryota</taxon>
        <taxon>Fungi</taxon>
        <taxon>Dikarya</taxon>
        <taxon>Basidiomycota</taxon>
        <taxon>Agaricomycotina</taxon>
        <taxon>Dacrymycetes</taxon>
        <taxon>Dacrymycetales</taxon>
        <taxon>Dacrymycetaceae</taxon>
        <taxon>Dacryopinax</taxon>
    </lineage>
</organism>
<keyword evidence="1" id="KW-1133">Transmembrane helix</keyword>
<evidence type="ECO:0000313" key="3">
    <source>
        <dbReference type="Proteomes" id="UP000030653"/>
    </source>
</evidence>
<dbReference type="GeneID" id="63688665"/>
<dbReference type="AlphaFoldDB" id="M5FS54"/>
<sequence length="197" mass="21626">MSAEPKPEELPTPVVAPTPLPRIIWPQLPVLVSTWFLSLILVSQLAVSGKWSSWSGGLAVLAILVNVGGMFLSRQICSRHRAQIASGNKRVFYRVLFLTGAIFLGVAALWWAVYTTTSSDLVCFPRQPAARNHERETRSQLPSTSLLTHAVRWLLASETEDTCHLPVLTARLSFVNFWILILGHGVGTLLRLSGCGA</sequence>
<accession>M5FS54</accession>
<reference evidence="2 3" key="1">
    <citation type="journal article" date="2012" name="Science">
        <title>The Paleozoic origin of enzymatic lignin decomposition reconstructed from 31 fungal genomes.</title>
        <authorList>
            <person name="Floudas D."/>
            <person name="Binder M."/>
            <person name="Riley R."/>
            <person name="Barry K."/>
            <person name="Blanchette R.A."/>
            <person name="Henrissat B."/>
            <person name="Martinez A.T."/>
            <person name="Otillar R."/>
            <person name="Spatafora J.W."/>
            <person name="Yadav J.S."/>
            <person name="Aerts A."/>
            <person name="Benoit I."/>
            <person name="Boyd A."/>
            <person name="Carlson A."/>
            <person name="Copeland A."/>
            <person name="Coutinho P.M."/>
            <person name="de Vries R.P."/>
            <person name="Ferreira P."/>
            <person name="Findley K."/>
            <person name="Foster B."/>
            <person name="Gaskell J."/>
            <person name="Glotzer D."/>
            <person name="Gorecki P."/>
            <person name="Heitman J."/>
            <person name="Hesse C."/>
            <person name="Hori C."/>
            <person name="Igarashi K."/>
            <person name="Jurgens J.A."/>
            <person name="Kallen N."/>
            <person name="Kersten P."/>
            <person name="Kohler A."/>
            <person name="Kuees U."/>
            <person name="Kumar T.K.A."/>
            <person name="Kuo A."/>
            <person name="LaButti K."/>
            <person name="Larrondo L.F."/>
            <person name="Lindquist E."/>
            <person name="Ling A."/>
            <person name="Lombard V."/>
            <person name="Lucas S."/>
            <person name="Lundell T."/>
            <person name="Martin R."/>
            <person name="McLaughlin D.J."/>
            <person name="Morgenstern I."/>
            <person name="Morin E."/>
            <person name="Murat C."/>
            <person name="Nagy L.G."/>
            <person name="Nolan M."/>
            <person name="Ohm R.A."/>
            <person name="Patyshakuliyeva A."/>
            <person name="Rokas A."/>
            <person name="Ruiz-Duenas F.J."/>
            <person name="Sabat G."/>
            <person name="Salamov A."/>
            <person name="Samejima M."/>
            <person name="Schmutz J."/>
            <person name="Slot J.C."/>
            <person name="St John F."/>
            <person name="Stenlid J."/>
            <person name="Sun H."/>
            <person name="Sun S."/>
            <person name="Syed K."/>
            <person name="Tsang A."/>
            <person name="Wiebenga A."/>
            <person name="Young D."/>
            <person name="Pisabarro A."/>
            <person name="Eastwood D.C."/>
            <person name="Martin F."/>
            <person name="Cullen D."/>
            <person name="Grigoriev I.V."/>
            <person name="Hibbett D.S."/>
        </authorList>
    </citation>
    <scope>NUCLEOTIDE SEQUENCE [LARGE SCALE GENOMIC DNA]</scope>
    <source>
        <strain evidence="2 3">DJM-731 SS1</strain>
    </source>
</reference>
<evidence type="ECO:0000256" key="1">
    <source>
        <dbReference type="SAM" id="Phobius"/>
    </source>
</evidence>
<keyword evidence="3" id="KW-1185">Reference proteome</keyword>